<dbReference type="EC" id="2.7.1.33" evidence="6 16"/>
<evidence type="ECO:0000256" key="4">
    <source>
        <dbReference type="ARBA" id="ARBA00005225"/>
    </source>
</evidence>
<evidence type="ECO:0000313" key="17">
    <source>
        <dbReference type="EMBL" id="SNZ13868.1"/>
    </source>
</evidence>
<organism evidence="17 18">
    <name type="scientific">Hydrogenobacter hydrogenophilus</name>
    <dbReference type="NCBI Taxonomy" id="35835"/>
    <lineage>
        <taxon>Bacteria</taxon>
        <taxon>Pseudomonadati</taxon>
        <taxon>Aquificota</taxon>
        <taxon>Aquificia</taxon>
        <taxon>Aquificales</taxon>
        <taxon>Aquificaceae</taxon>
        <taxon>Hydrogenobacter</taxon>
    </lineage>
</organism>
<evidence type="ECO:0000256" key="13">
    <source>
        <dbReference type="ARBA" id="ARBA00022993"/>
    </source>
</evidence>
<evidence type="ECO:0000256" key="9">
    <source>
        <dbReference type="ARBA" id="ARBA00022741"/>
    </source>
</evidence>
<gene>
    <name evidence="16" type="primary">coaX</name>
    <name evidence="17" type="ORF">SAMN06265353_0897</name>
</gene>
<dbReference type="Gene3D" id="3.30.420.40">
    <property type="match status" value="2"/>
</dbReference>
<keyword evidence="9 16" id="KW-0547">Nucleotide-binding</keyword>
<keyword evidence="12 16" id="KW-0630">Potassium</keyword>
<evidence type="ECO:0000256" key="10">
    <source>
        <dbReference type="ARBA" id="ARBA00022777"/>
    </source>
</evidence>
<dbReference type="PANTHER" id="PTHR34265">
    <property type="entry name" value="TYPE III PANTOTHENATE KINASE"/>
    <property type="match status" value="1"/>
</dbReference>
<comment type="similarity">
    <text evidence="14 16">Belongs to the type III pantothenate kinase family.</text>
</comment>
<keyword evidence="11 16" id="KW-0067">ATP-binding</keyword>
<feature type="binding site" evidence="16">
    <location>
        <position position="160"/>
    </location>
    <ligand>
        <name>substrate</name>
    </ligand>
</feature>
<keyword evidence="13 16" id="KW-0173">Coenzyme A biosynthesis</keyword>
<dbReference type="SUPFAM" id="SSF53067">
    <property type="entry name" value="Actin-like ATPase domain"/>
    <property type="match status" value="2"/>
</dbReference>
<accession>A0A285NXD1</accession>
<keyword evidence="8 16" id="KW-0808">Transferase</keyword>
<dbReference type="InterPro" id="IPR004619">
    <property type="entry name" value="Type_III_PanK"/>
</dbReference>
<evidence type="ECO:0000313" key="18">
    <source>
        <dbReference type="Proteomes" id="UP000218627"/>
    </source>
</evidence>
<dbReference type="EMBL" id="OBEN01000004">
    <property type="protein sequence ID" value="SNZ13868.1"/>
    <property type="molecule type" value="Genomic_DNA"/>
</dbReference>
<reference evidence="18" key="1">
    <citation type="submission" date="2017-09" db="EMBL/GenBank/DDBJ databases">
        <authorList>
            <person name="Varghese N."/>
            <person name="Submissions S."/>
        </authorList>
    </citation>
    <scope>NUCLEOTIDE SEQUENCE [LARGE SCALE GENOMIC DNA]</scope>
    <source>
        <strain evidence="18">DSM 2913</strain>
    </source>
</reference>
<evidence type="ECO:0000256" key="6">
    <source>
        <dbReference type="ARBA" id="ARBA00012102"/>
    </source>
</evidence>
<evidence type="ECO:0000256" key="2">
    <source>
        <dbReference type="ARBA" id="ARBA00001958"/>
    </source>
</evidence>
<dbReference type="NCBIfam" id="TIGR00671">
    <property type="entry name" value="baf"/>
    <property type="match status" value="1"/>
</dbReference>
<dbReference type="CDD" id="cd24015">
    <property type="entry name" value="ASKHA_NBD_PanK-III"/>
    <property type="match status" value="1"/>
</dbReference>
<comment type="catalytic activity">
    <reaction evidence="1 16">
        <text>(R)-pantothenate + ATP = (R)-4'-phosphopantothenate + ADP + H(+)</text>
        <dbReference type="Rhea" id="RHEA:16373"/>
        <dbReference type="ChEBI" id="CHEBI:10986"/>
        <dbReference type="ChEBI" id="CHEBI:15378"/>
        <dbReference type="ChEBI" id="CHEBI:29032"/>
        <dbReference type="ChEBI" id="CHEBI:30616"/>
        <dbReference type="ChEBI" id="CHEBI:456216"/>
        <dbReference type="EC" id="2.7.1.33"/>
    </reaction>
</comment>
<comment type="cofactor">
    <cofactor evidence="2">
        <name>K(+)</name>
        <dbReference type="ChEBI" id="CHEBI:29103"/>
    </cofactor>
</comment>
<comment type="caution">
    <text evidence="16">Lacks conserved residue(s) required for the propagation of feature annotation.</text>
</comment>
<protein>
    <recommendedName>
        <fullName evidence="15 16">Type III pantothenate kinase</fullName>
        <ecNumber evidence="6 16">2.7.1.33</ecNumber>
    </recommendedName>
    <alternativeName>
        <fullName evidence="16">PanK-III</fullName>
    </alternativeName>
    <alternativeName>
        <fullName evidence="16">Pantothenic acid kinase</fullName>
    </alternativeName>
</protein>
<feature type="binding site" evidence="16">
    <location>
        <position position="109"/>
    </location>
    <ligand>
        <name>ATP</name>
        <dbReference type="ChEBI" id="CHEBI:30616"/>
    </ligand>
</feature>
<comment type="subunit">
    <text evidence="5 16">Homodimer.</text>
</comment>
<dbReference type="UniPathway" id="UPA00241">
    <property type="reaction ID" value="UER00352"/>
</dbReference>
<dbReference type="Proteomes" id="UP000218627">
    <property type="component" value="Unassembled WGS sequence"/>
</dbReference>
<sequence length="225" mass="24838">MKVLTLDVGNTSVDACQYDGKNLTFIRKLSHKELEHLRGDYDRVYVASVKPSLNILLKEIFPNALFVEGKDIPIKAGFDTTKVGVDRLLNLYGTLGFYSENALVVSCGTALVLDVLVEGVFEGGFISLGLATKLQCLSQRAELIPSFELKKVEVILGKDTQSAVVGGVLKEAKSFIKTLLEELKNTYMKDFSLVITGGDGWLLEDMGIYDPLLIHKAMLRIHKLL</sequence>
<evidence type="ECO:0000256" key="7">
    <source>
        <dbReference type="ARBA" id="ARBA00022490"/>
    </source>
</evidence>
<dbReference type="InterPro" id="IPR043129">
    <property type="entry name" value="ATPase_NBD"/>
</dbReference>
<keyword evidence="10 16" id="KW-0418">Kinase</keyword>
<dbReference type="RefSeq" id="WP_096601685.1">
    <property type="nucleotide sequence ID" value="NZ_OBEN01000004.1"/>
</dbReference>
<comment type="subcellular location">
    <subcellularLocation>
        <location evidence="3 16">Cytoplasm</location>
    </subcellularLocation>
</comment>
<keyword evidence="18" id="KW-1185">Reference proteome</keyword>
<comment type="pathway">
    <text evidence="4 16">Cofactor biosynthesis; coenzyme A biosynthesis; CoA from (R)-pantothenate: step 1/5.</text>
</comment>
<dbReference type="GO" id="GO:0015937">
    <property type="term" value="P:coenzyme A biosynthetic process"/>
    <property type="evidence" value="ECO:0007669"/>
    <property type="project" value="UniProtKB-UniRule"/>
</dbReference>
<dbReference type="Pfam" id="PF03309">
    <property type="entry name" value="Pan_kinase"/>
    <property type="match status" value="1"/>
</dbReference>
<evidence type="ECO:0000256" key="12">
    <source>
        <dbReference type="ARBA" id="ARBA00022958"/>
    </source>
</evidence>
<feature type="binding site" evidence="16">
    <location>
        <begin position="7"/>
        <end position="14"/>
    </location>
    <ligand>
        <name>ATP</name>
        <dbReference type="ChEBI" id="CHEBI:30616"/>
    </ligand>
</feature>
<evidence type="ECO:0000256" key="3">
    <source>
        <dbReference type="ARBA" id="ARBA00004496"/>
    </source>
</evidence>
<dbReference type="HAMAP" id="MF_01274">
    <property type="entry name" value="Pantothen_kinase_3"/>
    <property type="match status" value="1"/>
</dbReference>
<evidence type="ECO:0000256" key="14">
    <source>
        <dbReference type="ARBA" id="ARBA00038036"/>
    </source>
</evidence>
<keyword evidence="7 16" id="KW-0963">Cytoplasm</keyword>
<dbReference type="OrthoDB" id="14683at2"/>
<evidence type="ECO:0000256" key="5">
    <source>
        <dbReference type="ARBA" id="ARBA00011738"/>
    </source>
</evidence>
<dbReference type="GO" id="GO:0004594">
    <property type="term" value="F:pantothenate kinase activity"/>
    <property type="evidence" value="ECO:0007669"/>
    <property type="project" value="UniProtKB-UniRule"/>
</dbReference>
<feature type="active site" description="Proton acceptor" evidence="16">
    <location>
        <position position="86"/>
    </location>
</feature>
<proteinExistence type="inferred from homology"/>
<feature type="binding site" evidence="16">
    <location>
        <position position="78"/>
    </location>
    <ligand>
        <name>substrate</name>
    </ligand>
</feature>
<feature type="binding site" evidence="16">
    <location>
        <begin position="84"/>
        <end position="87"/>
    </location>
    <ligand>
        <name>substrate</name>
    </ligand>
</feature>
<name>A0A285NXD1_9AQUI</name>
<evidence type="ECO:0000256" key="11">
    <source>
        <dbReference type="ARBA" id="ARBA00022840"/>
    </source>
</evidence>
<dbReference type="GO" id="GO:0005524">
    <property type="term" value="F:ATP binding"/>
    <property type="evidence" value="ECO:0007669"/>
    <property type="project" value="UniProtKB-UniRule"/>
</dbReference>
<comment type="function">
    <text evidence="16">Catalyzes the phosphorylation of pantothenate (Pan), the first step in CoA biosynthesis.</text>
</comment>
<evidence type="ECO:0000256" key="1">
    <source>
        <dbReference type="ARBA" id="ARBA00001206"/>
    </source>
</evidence>
<dbReference type="PANTHER" id="PTHR34265:SF1">
    <property type="entry name" value="TYPE III PANTOTHENATE KINASE"/>
    <property type="match status" value="1"/>
</dbReference>
<comment type="cofactor">
    <cofactor evidence="16">
        <name>NH4(+)</name>
        <dbReference type="ChEBI" id="CHEBI:28938"/>
    </cofactor>
    <cofactor evidence="16">
        <name>K(+)</name>
        <dbReference type="ChEBI" id="CHEBI:29103"/>
    </cofactor>
    <text evidence="16">A monovalent cation. Ammonium or potassium.</text>
</comment>
<dbReference type="AlphaFoldDB" id="A0A285NXD1"/>
<dbReference type="GO" id="GO:0005737">
    <property type="term" value="C:cytoplasm"/>
    <property type="evidence" value="ECO:0007669"/>
    <property type="project" value="UniProtKB-SubCell"/>
</dbReference>
<evidence type="ECO:0000256" key="16">
    <source>
        <dbReference type="HAMAP-Rule" id="MF_01274"/>
    </source>
</evidence>
<evidence type="ECO:0000256" key="8">
    <source>
        <dbReference type="ARBA" id="ARBA00022679"/>
    </source>
</evidence>
<evidence type="ECO:0000256" key="15">
    <source>
        <dbReference type="ARBA" id="ARBA00040883"/>
    </source>
</evidence>